<evidence type="ECO:0000256" key="10">
    <source>
        <dbReference type="ARBA" id="ARBA00023145"/>
    </source>
</evidence>
<feature type="domain" description="PA" evidence="12">
    <location>
        <begin position="526"/>
        <end position="605"/>
    </location>
</feature>
<accession>A0ABX7MYG4</accession>
<evidence type="ECO:0000313" key="14">
    <source>
        <dbReference type="Proteomes" id="UP000663090"/>
    </source>
</evidence>
<dbReference type="Gene3D" id="3.10.170.10">
    <property type="match status" value="1"/>
</dbReference>
<keyword evidence="14" id="KW-1185">Reference proteome</keyword>
<keyword evidence="6" id="KW-0479">Metal-binding</keyword>
<dbReference type="Gene3D" id="3.50.30.30">
    <property type="match status" value="1"/>
</dbReference>
<dbReference type="CDD" id="cd04818">
    <property type="entry name" value="PA_subtilisin_1"/>
    <property type="match status" value="1"/>
</dbReference>
<evidence type="ECO:0000256" key="11">
    <source>
        <dbReference type="SAM" id="SignalP"/>
    </source>
</evidence>
<evidence type="ECO:0000313" key="13">
    <source>
        <dbReference type="EMBL" id="QSQ11248.1"/>
    </source>
</evidence>
<feature type="chain" id="PRO_5046208782" evidence="11">
    <location>
        <begin position="23"/>
        <end position="1319"/>
    </location>
</feature>
<name>A0ABX7MYG4_9BACT</name>
<keyword evidence="8" id="KW-0862">Zinc</keyword>
<evidence type="ECO:0000256" key="4">
    <source>
        <dbReference type="ARBA" id="ARBA00022525"/>
    </source>
</evidence>
<dbReference type="NCBIfam" id="NF038112">
    <property type="entry name" value="myxo_dep_M36"/>
    <property type="match status" value="1"/>
</dbReference>
<dbReference type="InterPro" id="IPR050371">
    <property type="entry name" value="Fungal_virulence_M36"/>
</dbReference>
<evidence type="ECO:0000256" key="3">
    <source>
        <dbReference type="ARBA" id="ARBA00006006"/>
    </source>
</evidence>
<dbReference type="Gene3D" id="1.10.390.10">
    <property type="entry name" value="Neutral Protease Domain 2"/>
    <property type="match status" value="1"/>
</dbReference>
<keyword evidence="9" id="KW-0482">Metalloprotease</keyword>
<dbReference type="Pfam" id="PF02128">
    <property type="entry name" value="Peptidase_M36"/>
    <property type="match status" value="1"/>
</dbReference>
<proteinExistence type="inferred from homology"/>
<dbReference type="EMBL" id="CP071091">
    <property type="protein sequence ID" value="QSQ11248.1"/>
    <property type="molecule type" value="Genomic_DNA"/>
</dbReference>
<reference evidence="13 14" key="1">
    <citation type="submission" date="2021-02" db="EMBL/GenBank/DDBJ databases">
        <title>De Novo genome assembly of isolated myxobacteria.</title>
        <authorList>
            <person name="Stevens D.C."/>
        </authorList>
    </citation>
    <scope>NUCLEOTIDE SEQUENCE [LARGE SCALE GENOMIC DNA]</scope>
    <source>
        <strain evidence="13 14">SCHIC003</strain>
    </source>
</reference>
<dbReference type="PANTHER" id="PTHR33478">
    <property type="entry name" value="EXTRACELLULAR METALLOPROTEINASE MEP"/>
    <property type="match status" value="1"/>
</dbReference>
<dbReference type="RefSeq" id="WP_206713005.1">
    <property type="nucleotide sequence ID" value="NZ_CP071091.1"/>
</dbReference>
<dbReference type="SUPFAM" id="SSF52025">
    <property type="entry name" value="PA domain"/>
    <property type="match status" value="1"/>
</dbReference>
<dbReference type="Pfam" id="PF22352">
    <property type="entry name" value="K319L-like_PKD"/>
    <property type="match status" value="1"/>
</dbReference>
<evidence type="ECO:0000256" key="9">
    <source>
        <dbReference type="ARBA" id="ARBA00023049"/>
    </source>
</evidence>
<dbReference type="InterPro" id="IPR046450">
    <property type="entry name" value="PA_dom_sf"/>
</dbReference>
<evidence type="ECO:0000256" key="1">
    <source>
        <dbReference type="ARBA" id="ARBA00001947"/>
    </source>
</evidence>
<protein>
    <submittedName>
        <fullName evidence="13">Myxosortase-dependent M36 family metallopeptidase</fullName>
    </submittedName>
</protein>
<dbReference type="Pfam" id="PF02225">
    <property type="entry name" value="PA"/>
    <property type="match status" value="1"/>
</dbReference>
<dbReference type="InterPro" id="IPR027268">
    <property type="entry name" value="Peptidase_M4/M1_CTD_sf"/>
</dbReference>
<dbReference type="Gene3D" id="2.60.120.260">
    <property type="entry name" value="Galactose-binding domain-like"/>
    <property type="match status" value="1"/>
</dbReference>
<dbReference type="InterPro" id="IPR001842">
    <property type="entry name" value="Peptidase_M36"/>
</dbReference>
<sequence>MTSVSCLLASLVLAAAAMPAQARERLPTVDAFSATPLSASGRQARPSAPGLTIAHEQERLGIPSFAWTETQSGEASLRTVSKSPEQAAREVLERYAPVYRLERMDAAHTPVLGKHRLREGGGIITFGQQVDGVEVFGQSMKVLLDAKQMPVAVSGHLSPVASSARYAKGVVFRLEPREAIAAAYRDLEGHVLPIQGLVDTGRAQGRYRSFELSPGPRAVTLARPARTKPIYYAMPDALVPAYYVELGTVPMEGEPSGLYAYAIAADDGRMLYRHALVQDSGAFTYKVWADAEAPYLPWDGPQGLVGTPHPTGLPDGYQAPFIAPSRVTLRNAPFSRNDPWLPPGATRTQGNNVEAFADLVEPDGYSEGDLHAKVTEAATFDHGYDHRYSPGVTDEQQMAGITHAFYVTNFLHDWYYDSGFDEAAGNAQDANFGRGGQEGDSMFVETQNPFEMRNNAWMETPADGARPRMAMFLYDYNGENALTVTTASGMQASFALGYADFGPQTFDLTRVAVMGVDGVTGPEGTPNDGCEPLVNGAEVQGKIVLLDASRTCDRALKALHAQQAGAEGVLVLTPWRRNGTEGTPGRISTLTIPLVSVNVDAAQRLRAALSEGETTLRLVRGGPTRDTALDTGILTHEWMHYLSNRLIGDGNGLSNNQGWSMGEGWSDFGALLLLAREEDAQLPSNQGFSGTYAVSGHVLAGRAQGYYWGWRRYPYTTNPSKNPLTFRLIQHGVPLPEDIPVNPLAFEVPFNSEPHNSGEVWATMLWECFVALVRDSERLSFEQARARMKDYLVASLKLTPHAPTFLEARDALLAVAHVRDSRDFELFAQAFAKRGAGLRAVAPHRDSLDHVGVVESFDSGKDLSFVRAELLPGARNCDDDGVLDAGEQALVRVTIRNSGTARLQRSHLRVASEPEGLVFPSGTQWPIPPSEPFQQVSVDVPVSVTGGTSPRRYFLKMAFQDENQTLPGEQTASLPLWVRQDESPAASRTETVETNNLPWSFEESPLGLGRPWRRELRSEEGNHLFHAPNQGLAPGLRMLVSPPLQVATDQPFRFTFRHRHDIEVFEDARTPRMYMDGAVLELSTDDGRTWTDIGEWATPTYNAVIEDAWGYENPLAHRPVYGGKNSAYPGFDTVSVDLGMRYAGQTVRVRFAYGSDWLDVFFITPNGWDVDDLQFEGIVNTPFTAVVDDAGLCLNHAPTAEAKARESVPEGHRVTLRGEGQDADGDALTYAWTQTAGPSVTLSDAAASSPSFTAPRVSRDTTLTFQLVVSDGKAASAPATVSVRVRNLGPDGCADGGPGSGWAWLLAALGLAFQRRRPG</sequence>
<keyword evidence="4" id="KW-0964">Secreted</keyword>
<organism evidence="13 14">
    <name type="scientific">Myxococcus landrumensis</name>
    <dbReference type="NCBI Taxonomy" id="2813577"/>
    <lineage>
        <taxon>Bacteria</taxon>
        <taxon>Pseudomonadati</taxon>
        <taxon>Myxococcota</taxon>
        <taxon>Myxococcia</taxon>
        <taxon>Myxococcales</taxon>
        <taxon>Cystobacterineae</taxon>
        <taxon>Myxococcaceae</taxon>
        <taxon>Myxococcus</taxon>
    </lineage>
</organism>
<gene>
    <name evidence="13" type="ORF">JY572_22810</name>
</gene>
<dbReference type="Proteomes" id="UP000663090">
    <property type="component" value="Chromosome"/>
</dbReference>
<evidence type="ECO:0000259" key="12">
    <source>
        <dbReference type="Pfam" id="PF02225"/>
    </source>
</evidence>
<evidence type="ECO:0000256" key="2">
    <source>
        <dbReference type="ARBA" id="ARBA00004613"/>
    </source>
</evidence>
<comment type="similarity">
    <text evidence="3">Belongs to the peptidase M36 family.</text>
</comment>
<evidence type="ECO:0000256" key="6">
    <source>
        <dbReference type="ARBA" id="ARBA00022723"/>
    </source>
</evidence>
<dbReference type="InterPro" id="IPR013783">
    <property type="entry name" value="Ig-like_fold"/>
</dbReference>
<dbReference type="InterPro" id="IPR003137">
    <property type="entry name" value="PA_domain"/>
</dbReference>
<evidence type="ECO:0000256" key="8">
    <source>
        <dbReference type="ARBA" id="ARBA00022833"/>
    </source>
</evidence>
<comment type="subcellular location">
    <subcellularLocation>
        <location evidence="2">Secreted</location>
    </subcellularLocation>
</comment>
<keyword evidence="7" id="KW-0378">Hydrolase</keyword>
<evidence type="ECO:0000256" key="5">
    <source>
        <dbReference type="ARBA" id="ARBA00022670"/>
    </source>
</evidence>
<evidence type="ECO:0000256" key="7">
    <source>
        <dbReference type="ARBA" id="ARBA00022801"/>
    </source>
</evidence>
<dbReference type="PANTHER" id="PTHR33478:SF1">
    <property type="entry name" value="EXTRACELLULAR METALLOPROTEINASE MEP"/>
    <property type="match status" value="1"/>
</dbReference>
<keyword evidence="10" id="KW-0865">Zymogen</keyword>
<keyword evidence="11" id="KW-0732">Signal</keyword>
<feature type="signal peptide" evidence="11">
    <location>
        <begin position="1"/>
        <end position="22"/>
    </location>
</feature>
<dbReference type="SUPFAM" id="SSF55486">
    <property type="entry name" value="Metalloproteases ('zincins'), catalytic domain"/>
    <property type="match status" value="1"/>
</dbReference>
<dbReference type="Gene3D" id="2.60.40.10">
    <property type="entry name" value="Immunoglobulins"/>
    <property type="match status" value="1"/>
</dbReference>
<comment type="cofactor">
    <cofactor evidence="1">
        <name>Zn(2+)</name>
        <dbReference type="ChEBI" id="CHEBI:29105"/>
    </cofactor>
</comment>
<keyword evidence="5" id="KW-0645">Protease</keyword>